<evidence type="ECO:0000313" key="13">
    <source>
        <dbReference type="EMBL" id="KAK3334639.1"/>
    </source>
</evidence>
<dbReference type="EMBL" id="JAUEPP010000010">
    <property type="protein sequence ID" value="KAK3334639.1"/>
    <property type="molecule type" value="Genomic_DNA"/>
</dbReference>
<evidence type="ECO:0000313" key="14">
    <source>
        <dbReference type="Proteomes" id="UP001278500"/>
    </source>
</evidence>
<dbReference type="SUPFAM" id="SSF52540">
    <property type="entry name" value="P-loop containing nucleoside triphosphate hydrolases"/>
    <property type="match status" value="1"/>
</dbReference>
<name>A0AAE0MKP1_9PEZI</name>
<dbReference type="RefSeq" id="XP_062676805.1">
    <property type="nucleotide sequence ID" value="XM_062827622.1"/>
</dbReference>
<dbReference type="Pfam" id="PF09439">
    <property type="entry name" value="SRPRB"/>
    <property type="match status" value="1"/>
</dbReference>
<evidence type="ECO:0000256" key="4">
    <source>
        <dbReference type="ARBA" id="ARBA00022692"/>
    </source>
</evidence>
<evidence type="ECO:0000256" key="3">
    <source>
        <dbReference type="ARBA" id="ARBA00020256"/>
    </source>
</evidence>
<feature type="transmembrane region" description="Helical" evidence="12">
    <location>
        <begin position="49"/>
        <end position="68"/>
    </location>
</feature>
<evidence type="ECO:0000256" key="7">
    <source>
        <dbReference type="ARBA" id="ARBA00022989"/>
    </source>
</evidence>
<protein>
    <recommendedName>
        <fullName evidence="3">Signal recognition particle receptor subunit beta</fullName>
    </recommendedName>
</protein>
<keyword evidence="10 13" id="KW-0675">Receptor</keyword>
<organism evidence="13 14">
    <name type="scientific">Neurospora tetraspora</name>
    <dbReference type="NCBI Taxonomy" id="94610"/>
    <lineage>
        <taxon>Eukaryota</taxon>
        <taxon>Fungi</taxon>
        <taxon>Dikarya</taxon>
        <taxon>Ascomycota</taxon>
        <taxon>Pezizomycotina</taxon>
        <taxon>Sordariomycetes</taxon>
        <taxon>Sordariomycetidae</taxon>
        <taxon>Sordariales</taxon>
        <taxon>Sordariaceae</taxon>
        <taxon>Neurospora</taxon>
    </lineage>
</organism>
<keyword evidence="4 12" id="KW-0812">Transmembrane</keyword>
<keyword evidence="14" id="KW-1185">Reference proteome</keyword>
<dbReference type="Gene3D" id="3.40.50.300">
    <property type="entry name" value="P-loop containing nucleotide triphosphate hydrolases"/>
    <property type="match status" value="1"/>
</dbReference>
<dbReference type="InterPro" id="IPR027417">
    <property type="entry name" value="P-loop_NTPase"/>
</dbReference>
<keyword evidence="6" id="KW-0256">Endoplasmic reticulum</keyword>
<reference evidence="13" key="2">
    <citation type="submission" date="2023-06" db="EMBL/GenBank/DDBJ databases">
        <authorList>
            <consortium name="Lawrence Berkeley National Laboratory"/>
            <person name="Haridas S."/>
            <person name="Hensen N."/>
            <person name="Bonometti L."/>
            <person name="Westerberg I."/>
            <person name="Brannstrom I.O."/>
            <person name="Guillou S."/>
            <person name="Cros-Aarteil S."/>
            <person name="Calhoun S."/>
            <person name="Kuo A."/>
            <person name="Mondo S."/>
            <person name="Pangilinan J."/>
            <person name="Riley R."/>
            <person name="Labutti K."/>
            <person name="Andreopoulos B."/>
            <person name="Lipzen A."/>
            <person name="Chen C."/>
            <person name="Yanf M."/>
            <person name="Daum C."/>
            <person name="Ng V."/>
            <person name="Clum A."/>
            <person name="Steindorff A."/>
            <person name="Ohm R."/>
            <person name="Martin F."/>
            <person name="Silar P."/>
            <person name="Natvig D."/>
            <person name="Lalanne C."/>
            <person name="Gautier V."/>
            <person name="Ament-Velasquez S.L."/>
            <person name="Kruys A."/>
            <person name="Hutchinson M.I."/>
            <person name="Powell A.J."/>
            <person name="Barry K."/>
            <person name="Miller A.N."/>
            <person name="Grigoriev I.V."/>
            <person name="Debuchy R."/>
            <person name="Gladieux P."/>
            <person name="Thoren M.H."/>
            <person name="Johannesson H."/>
        </authorList>
    </citation>
    <scope>NUCLEOTIDE SEQUENCE</scope>
    <source>
        <strain evidence="13">CBS 560.94</strain>
    </source>
</reference>
<comment type="caution">
    <text evidence="13">The sequence shown here is derived from an EMBL/GenBank/DDBJ whole genome shotgun (WGS) entry which is preliminary data.</text>
</comment>
<feature type="region of interest" description="Disordered" evidence="11">
    <location>
        <begin position="106"/>
        <end position="134"/>
    </location>
</feature>
<keyword evidence="8" id="KW-0342">GTP-binding</keyword>
<evidence type="ECO:0000256" key="5">
    <source>
        <dbReference type="ARBA" id="ARBA00022741"/>
    </source>
</evidence>
<keyword evidence="5" id="KW-0547">Nucleotide-binding</keyword>
<dbReference type="InterPro" id="IPR019009">
    <property type="entry name" value="SRP_receptor_beta_su"/>
</dbReference>
<evidence type="ECO:0000256" key="12">
    <source>
        <dbReference type="SAM" id="Phobius"/>
    </source>
</evidence>
<comment type="similarity">
    <text evidence="2">Belongs to the SRP receptor beta subunit family.</text>
</comment>
<proteinExistence type="inferred from homology"/>
<sequence length="348" mass="37395">MDTTIELVTTTAVAAATTATAASNTSSTEHIKELIKDLLIASLQPNKTVIITGLLIVLLFPILLHQFLHGDESGSSSKNSSLPSILLAGPSGAGKTALLTLFEKRAGRKTSTSTETDEKKSTEPAATHTSQTPVSVQLNAASSEEDKVKKFLLIDTPGHPKLRSTALSHLLPLDPKTGRPLPPSKTSQIKGVLFLLDASTLSPSSPDSSLSQAATYLYDLLLALQHRYSRYTKGSKHPPSIPVLIAANKLDLFTALPASLVKKELEAELGRIRVSRSKGLLDSGVREDDLGAGEKEEGDDWLGEYGSERFEFRQMVEFDIEVEVVGGSVVGGEGPGCEGWWRWVVERV</sequence>
<keyword evidence="9 12" id="KW-0472">Membrane</keyword>
<evidence type="ECO:0000256" key="11">
    <source>
        <dbReference type="SAM" id="MobiDB-lite"/>
    </source>
</evidence>
<reference evidence="13" key="1">
    <citation type="journal article" date="2023" name="Mol. Phylogenet. Evol.">
        <title>Genome-scale phylogeny and comparative genomics of the fungal order Sordariales.</title>
        <authorList>
            <person name="Hensen N."/>
            <person name="Bonometti L."/>
            <person name="Westerberg I."/>
            <person name="Brannstrom I.O."/>
            <person name="Guillou S."/>
            <person name="Cros-Aarteil S."/>
            <person name="Calhoun S."/>
            <person name="Haridas S."/>
            <person name="Kuo A."/>
            <person name="Mondo S."/>
            <person name="Pangilinan J."/>
            <person name="Riley R."/>
            <person name="LaButti K."/>
            <person name="Andreopoulos B."/>
            <person name="Lipzen A."/>
            <person name="Chen C."/>
            <person name="Yan M."/>
            <person name="Daum C."/>
            <person name="Ng V."/>
            <person name="Clum A."/>
            <person name="Steindorff A."/>
            <person name="Ohm R.A."/>
            <person name="Martin F."/>
            <person name="Silar P."/>
            <person name="Natvig D.O."/>
            <person name="Lalanne C."/>
            <person name="Gautier V."/>
            <person name="Ament-Velasquez S.L."/>
            <person name="Kruys A."/>
            <person name="Hutchinson M.I."/>
            <person name="Powell A.J."/>
            <person name="Barry K."/>
            <person name="Miller A.N."/>
            <person name="Grigoriev I.V."/>
            <person name="Debuchy R."/>
            <person name="Gladieux P."/>
            <person name="Hiltunen Thoren M."/>
            <person name="Johannesson H."/>
        </authorList>
    </citation>
    <scope>NUCLEOTIDE SEQUENCE</scope>
    <source>
        <strain evidence="13">CBS 560.94</strain>
    </source>
</reference>
<accession>A0AAE0MKP1</accession>
<comment type="subcellular location">
    <subcellularLocation>
        <location evidence="1">Endoplasmic reticulum membrane</location>
        <topology evidence="1">Single-pass membrane protein</topology>
    </subcellularLocation>
</comment>
<keyword evidence="7 12" id="KW-1133">Transmembrane helix</keyword>
<dbReference type="AlphaFoldDB" id="A0AAE0MKP1"/>
<evidence type="ECO:0000256" key="1">
    <source>
        <dbReference type="ARBA" id="ARBA00004389"/>
    </source>
</evidence>
<evidence type="ECO:0000256" key="6">
    <source>
        <dbReference type="ARBA" id="ARBA00022824"/>
    </source>
</evidence>
<dbReference type="Proteomes" id="UP001278500">
    <property type="component" value="Unassembled WGS sequence"/>
</dbReference>
<evidence type="ECO:0000256" key="10">
    <source>
        <dbReference type="ARBA" id="ARBA00023170"/>
    </source>
</evidence>
<dbReference type="GO" id="GO:0005525">
    <property type="term" value="F:GTP binding"/>
    <property type="evidence" value="ECO:0007669"/>
    <property type="project" value="UniProtKB-KW"/>
</dbReference>
<dbReference type="GeneID" id="87864776"/>
<dbReference type="GO" id="GO:0005789">
    <property type="term" value="C:endoplasmic reticulum membrane"/>
    <property type="evidence" value="ECO:0007669"/>
    <property type="project" value="UniProtKB-SubCell"/>
</dbReference>
<evidence type="ECO:0000256" key="8">
    <source>
        <dbReference type="ARBA" id="ARBA00023134"/>
    </source>
</evidence>
<evidence type="ECO:0000256" key="2">
    <source>
        <dbReference type="ARBA" id="ARBA00005619"/>
    </source>
</evidence>
<gene>
    <name evidence="13" type="ORF">B0H65DRAFT_481225</name>
</gene>
<evidence type="ECO:0000256" key="9">
    <source>
        <dbReference type="ARBA" id="ARBA00023136"/>
    </source>
</evidence>